<proteinExistence type="predicted"/>
<keyword evidence="3" id="KW-1185">Reference proteome</keyword>
<feature type="compositionally biased region" description="Polar residues" evidence="1">
    <location>
        <begin position="77"/>
        <end position="92"/>
    </location>
</feature>
<feature type="compositionally biased region" description="Low complexity" evidence="1">
    <location>
        <begin position="93"/>
        <end position="102"/>
    </location>
</feature>
<reference evidence="2 3" key="1">
    <citation type="submission" date="2023-05" db="EMBL/GenBank/DDBJ databases">
        <title>Draft genome sequence of Streptomyces sp. B-S-A6 isolated from a cave soil in Thailand.</title>
        <authorList>
            <person name="Chamroensaksri N."/>
            <person name="Muangham S."/>
        </authorList>
    </citation>
    <scope>NUCLEOTIDE SEQUENCE [LARGE SCALE GENOMIC DNA]</scope>
    <source>
        <strain evidence="2 3">B-S-A6</strain>
    </source>
</reference>
<accession>A0ABT6S480</accession>
<comment type="caution">
    <text evidence="2">The sequence shown here is derived from an EMBL/GenBank/DDBJ whole genome shotgun (WGS) entry which is preliminary data.</text>
</comment>
<evidence type="ECO:0000256" key="1">
    <source>
        <dbReference type="SAM" id="MobiDB-lite"/>
    </source>
</evidence>
<evidence type="ECO:0000313" key="2">
    <source>
        <dbReference type="EMBL" id="MDI3402868.1"/>
    </source>
</evidence>
<organism evidence="2 3">
    <name type="scientific">Streptomyces cavernicola</name>
    <dbReference type="NCBI Taxonomy" id="3043613"/>
    <lineage>
        <taxon>Bacteria</taxon>
        <taxon>Bacillati</taxon>
        <taxon>Actinomycetota</taxon>
        <taxon>Actinomycetes</taxon>
        <taxon>Kitasatosporales</taxon>
        <taxon>Streptomycetaceae</taxon>
        <taxon>Streptomyces</taxon>
    </lineage>
</organism>
<name>A0ABT6S480_9ACTN</name>
<protein>
    <recommendedName>
        <fullName evidence="4">Transcriptional regulator</fullName>
    </recommendedName>
</protein>
<sequence length="201" mass="20984">MNQLDHCLNAADVANDLSGKARGALARGNKEGAVALVTVAHTYALMADADIPLPRDGGLELTPSVPRAPRPRRTTESTDTVEQQPTVPSGTQPPLTAPAEPAEPLDDEDEAVPAVLLRAYRTVAKAGGVMYGTDLADALGIRAQQIGKDLTRILRNVGLTRPNNGTVSPGPGQPYRNGYTAETLAAAVAAYRVRAELADAA</sequence>
<dbReference type="EMBL" id="JASCIQ010000002">
    <property type="protein sequence ID" value="MDI3402868.1"/>
    <property type="molecule type" value="Genomic_DNA"/>
</dbReference>
<gene>
    <name evidence="2" type="ORF">QIS96_03390</name>
</gene>
<evidence type="ECO:0008006" key="4">
    <source>
        <dbReference type="Google" id="ProtNLM"/>
    </source>
</evidence>
<feature type="region of interest" description="Disordered" evidence="1">
    <location>
        <begin position="53"/>
        <end position="108"/>
    </location>
</feature>
<dbReference type="RefSeq" id="WP_282540799.1">
    <property type="nucleotide sequence ID" value="NZ_JASCIQ010000002.1"/>
</dbReference>
<dbReference type="Proteomes" id="UP001223978">
    <property type="component" value="Unassembled WGS sequence"/>
</dbReference>
<evidence type="ECO:0000313" key="3">
    <source>
        <dbReference type="Proteomes" id="UP001223978"/>
    </source>
</evidence>